<reference evidence="1 2" key="1">
    <citation type="submission" date="2023-01" db="EMBL/GenBank/DDBJ databases">
        <authorList>
            <person name="Whitehead M."/>
        </authorList>
    </citation>
    <scope>NUCLEOTIDE SEQUENCE [LARGE SCALE GENOMIC DNA]</scope>
</reference>
<organism evidence="1 2">
    <name type="scientific">Macrosiphum euphorbiae</name>
    <name type="common">potato aphid</name>
    <dbReference type="NCBI Taxonomy" id="13131"/>
    <lineage>
        <taxon>Eukaryota</taxon>
        <taxon>Metazoa</taxon>
        <taxon>Ecdysozoa</taxon>
        <taxon>Arthropoda</taxon>
        <taxon>Hexapoda</taxon>
        <taxon>Insecta</taxon>
        <taxon>Pterygota</taxon>
        <taxon>Neoptera</taxon>
        <taxon>Paraneoptera</taxon>
        <taxon>Hemiptera</taxon>
        <taxon>Sternorrhyncha</taxon>
        <taxon>Aphidomorpha</taxon>
        <taxon>Aphidoidea</taxon>
        <taxon>Aphididae</taxon>
        <taxon>Macrosiphini</taxon>
        <taxon>Macrosiphum</taxon>
    </lineage>
</organism>
<dbReference type="EMBL" id="CARXXK010000001">
    <property type="protein sequence ID" value="CAI6347325.1"/>
    <property type="molecule type" value="Genomic_DNA"/>
</dbReference>
<dbReference type="AlphaFoldDB" id="A0AAV0VUQ8"/>
<evidence type="ECO:0000313" key="1">
    <source>
        <dbReference type="EMBL" id="CAI6347325.1"/>
    </source>
</evidence>
<keyword evidence="2" id="KW-1185">Reference proteome</keyword>
<name>A0AAV0VUQ8_9HEMI</name>
<comment type="caution">
    <text evidence="1">The sequence shown here is derived from an EMBL/GenBank/DDBJ whole genome shotgun (WGS) entry which is preliminary data.</text>
</comment>
<sequence>MHIDMTCSAENITCSAGNMTVNLSIAPVVHSSSSELVYTGDFRQSYTTNLKLHWVFRWSRLRWSARKLRSSRQGLKELLNGSGIWCDISISLDQHLYIFMI</sequence>
<gene>
    <name evidence="1" type="ORF">MEUPH1_LOCUS4124</name>
</gene>
<evidence type="ECO:0000313" key="2">
    <source>
        <dbReference type="Proteomes" id="UP001160148"/>
    </source>
</evidence>
<accession>A0AAV0VUQ8</accession>
<dbReference type="Proteomes" id="UP001160148">
    <property type="component" value="Unassembled WGS sequence"/>
</dbReference>
<protein>
    <submittedName>
        <fullName evidence="1">Uncharacterized protein</fullName>
    </submittedName>
</protein>
<proteinExistence type="predicted"/>